<dbReference type="Pfam" id="PF03017">
    <property type="entry name" value="Transposase_23"/>
    <property type="match status" value="1"/>
</dbReference>
<keyword evidence="1" id="KW-0175">Coiled coil</keyword>
<protein>
    <recommendedName>
        <fullName evidence="3">Transposase Tnp1/En/Spm-like domain-containing protein</fullName>
    </recommendedName>
</protein>
<dbReference type="PANTHER" id="PTHR33144">
    <property type="entry name" value="OS10G0409366 PROTEIN-RELATED"/>
    <property type="match status" value="1"/>
</dbReference>
<name>A0AAP0C5A7_9ASTR</name>
<feature type="compositionally biased region" description="Basic and acidic residues" evidence="2">
    <location>
        <begin position="84"/>
        <end position="93"/>
    </location>
</feature>
<feature type="region of interest" description="Disordered" evidence="2">
    <location>
        <begin position="130"/>
        <end position="200"/>
    </location>
</feature>
<feature type="compositionally biased region" description="Basic and acidic residues" evidence="2">
    <location>
        <begin position="177"/>
        <end position="190"/>
    </location>
</feature>
<evidence type="ECO:0000313" key="5">
    <source>
        <dbReference type="Proteomes" id="UP001408789"/>
    </source>
</evidence>
<feature type="compositionally biased region" description="Polar residues" evidence="2">
    <location>
        <begin position="130"/>
        <end position="154"/>
    </location>
</feature>
<feature type="domain" description="Transposase Tnp1/En/Spm-like" evidence="3">
    <location>
        <begin position="591"/>
        <end position="656"/>
    </location>
</feature>
<dbReference type="InterPro" id="IPR004252">
    <property type="entry name" value="Probable_transposase_24"/>
</dbReference>
<dbReference type="InterPro" id="IPR004264">
    <property type="entry name" value="Transposase_23"/>
</dbReference>
<dbReference type="Proteomes" id="UP001408789">
    <property type="component" value="Unassembled WGS sequence"/>
</dbReference>
<keyword evidence="5" id="KW-1185">Reference proteome</keyword>
<dbReference type="AlphaFoldDB" id="A0AAP0C5A7"/>
<proteinExistence type="predicted"/>
<feature type="compositionally biased region" description="Polar residues" evidence="2">
    <location>
        <begin position="164"/>
        <end position="176"/>
    </location>
</feature>
<feature type="compositionally biased region" description="Polar residues" evidence="2">
    <location>
        <begin position="1"/>
        <end position="17"/>
    </location>
</feature>
<feature type="region of interest" description="Disordered" evidence="2">
    <location>
        <begin position="1"/>
        <end position="20"/>
    </location>
</feature>
<reference evidence="4 5" key="1">
    <citation type="submission" date="2024-04" db="EMBL/GenBank/DDBJ databases">
        <title>The reference genome of an endangered Asteraceae, Deinandra increscens subsp. villosa, native to the Central Coast of California.</title>
        <authorList>
            <person name="Guilliams M."/>
            <person name="Hasenstab-Lehman K."/>
            <person name="Meyer R."/>
            <person name="Mcevoy S."/>
        </authorList>
    </citation>
    <scope>NUCLEOTIDE SEQUENCE [LARGE SCALE GENOMIC DNA]</scope>
    <source>
        <tissue evidence="4">Leaf</tissue>
    </source>
</reference>
<dbReference type="PANTHER" id="PTHR33144:SF55">
    <property type="entry name" value="CHROMATIN REMODELER BROMODOMAIN FAMILY"/>
    <property type="match status" value="1"/>
</dbReference>
<accession>A0AAP0C5A7</accession>
<evidence type="ECO:0000313" key="4">
    <source>
        <dbReference type="EMBL" id="KAK9049431.1"/>
    </source>
</evidence>
<feature type="coiled-coil region" evidence="1">
    <location>
        <begin position="534"/>
        <end position="568"/>
    </location>
</feature>
<feature type="region of interest" description="Disordered" evidence="2">
    <location>
        <begin position="44"/>
        <end position="98"/>
    </location>
</feature>
<dbReference type="EMBL" id="JBCNJP010006694">
    <property type="protein sequence ID" value="KAK9049431.1"/>
    <property type="molecule type" value="Genomic_DNA"/>
</dbReference>
<evidence type="ECO:0000256" key="2">
    <source>
        <dbReference type="SAM" id="MobiDB-lite"/>
    </source>
</evidence>
<evidence type="ECO:0000256" key="1">
    <source>
        <dbReference type="SAM" id="Coils"/>
    </source>
</evidence>
<comment type="caution">
    <text evidence="4">The sequence shown here is derived from an EMBL/GenBank/DDBJ whole genome shotgun (WGS) entry which is preliminary data.</text>
</comment>
<dbReference type="Pfam" id="PF03004">
    <property type="entry name" value="Transposase_24"/>
    <property type="match status" value="1"/>
</dbReference>
<evidence type="ECO:0000259" key="3">
    <source>
        <dbReference type="Pfam" id="PF03017"/>
    </source>
</evidence>
<sequence length="673" mass="76440">MEQNSAQGQFSPTNVNAYENKKRLRVQENQARLQALGLKNISKSLTSLVESDKSKKTKKKRMDTNNKDVEYMPGSEIADQVEQDYEHNDDTSVSKKKQHPKFIAPMSINRYANLAKKRCTASSVSHVLSSRVEASNKGQKSNCEAANTDPTKQNSSRERFNKLNVINQNSANSNSTTREKSSSAKKKLFEIDNDDNDGERDMIFDENNEEHYGHDFEDEHLDKAYEEGDRAADEELDDTGFDNGFENDEVDEEHERLQSENEAVEIVRKRVRGPTFMPKIWARDNGDRIPISFNEHGQPIDEKSSQLTHFMGALSRSGKYCPVHIPWNQVADAIKLKLIKFLETKFEFPVAAHDWILKSIGHKVKNWRARLKECYHDPSLTLEEQIRARPKQVKKKQWKKLVKYWNKAKALRISEKNKSNRAQRKMVQVTGKKSYARVREELKSSLGKEPTRLEMFRKCFSKDGNTKHEEVANAIQQMEELSSQAPKGSVDMPGPNDIYARVMGEDRNGNGDADMFGLGVRASDVWGGGGIRSRSACRRENLQLKSRCEELTHEVAQLKNGLRNASSDQTLTSAHVRVEDNSHKSLQVGDEVLLKSILDVNETVARGWLRSMDPNDKVGGKEVGRGWCEVNVQVAIKKHEDLVRPYGLFATIEDALGASIAWPCTFISVVRED</sequence>
<gene>
    <name evidence="4" type="ORF">SSX86_031600</name>
</gene>
<organism evidence="4 5">
    <name type="scientific">Deinandra increscens subsp. villosa</name>
    <dbReference type="NCBI Taxonomy" id="3103831"/>
    <lineage>
        <taxon>Eukaryota</taxon>
        <taxon>Viridiplantae</taxon>
        <taxon>Streptophyta</taxon>
        <taxon>Embryophyta</taxon>
        <taxon>Tracheophyta</taxon>
        <taxon>Spermatophyta</taxon>
        <taxon>Magnoliopsida</taxon>
        <taxon>eudicotyledons</taxon>
        <taxon>Gunneridae</taxon>
        <taxon>Pentapetalae</taxon>
        <taxon>asterids</taxon>
        <taxon>campanulids</taxon>
        <taxon>Asterales</taxon>
        <taxon>Asteraceae</taxon>
        <taxon>Asteroideae</taxon>
        <taxon>Heliantheae alliance</taxon>
        <taxon>Madieae</taxon>
        <taxon>Madiinae</taxon>
        <taxon>Deinandra</taxon>
    </lineage>
</organism>